<reference evidence="1 2" key="1">
    <citation type="journal article" date="2013" name="PLoS ONE">
        <title>Enrichment and Genome Sequence of the Group I.1a Ammonia-Oxidizing Archaeon ?Ca. Nitrosotenuis uzonensis? Representing a Clade Globally.</title>
        <authorList>
            <person name="Lebedeva E.V."/>
            <person name="Hatzenpichler R."/>
            <person name="Pelletier E."/>
            <person name="Schuster N."/>
            <person name="Hauzmayer S."/>
            <person name="Bulaev A."/>
            <person name="Grigor'eva N.V."/>
            <person name="Galushko A."/>
            <person name="Schmid M."/>
            <person name="Palatinszky M."/>
            <person name="Le Paslier D."/>
            <person name="Daims H."/>
            <person name="Wagner M."/>
        </authorList>
    </citation>
    <scope>NUCLEOTIDE SEQUENCE [LARGE SCALE GENOMIC DNA]</scope>
    <source>
        <strain evidence="1 2">N4</strain>
    </source>
</reference>
<protein>
    <submittedName>
        <fullName evidence="1">Uncharacterized protein</fullName>
    </submittedName>
</protein>
<evidence type="ECO:0000313" key="1">
    <source>
        <dbReference type="EMBL" id="CDI06662.1"/>
    </source>
</evidence>
<comment type="caution">
    <text evidence="1">The sequence shown here is derived from an EMBL/GenBank/DDBJ whole genome shotgun (WGS) entry which is preliminary data.</text>
</comment>
<dbReference type="Proteomes" id="UP000018159">
    <property type="component" value="Unassembled WGS sequence"/>
</dbReference>
<name>V6AVP3_9ARCH</name>
<organism evidence="1 2">
    <name type="scientific">Candidatus Nitrosotenuis uzonensis</name>
    <dbReference type="NCBI Taxonomy" id="1407055"/>
    <lineage>
        <taxon>Archaea</taxon>
        <taxon>Nitrososphaerota</taxon>
        <taxon>Candidatus Nitrosotenuis</taxon>
    </lineage>
</organism>
<dbReference type="EMBL" id="CBTY010000011">
    <property type="protein sequence ID" value="CDI06662.1"/>
    <property type="molecule type" value="Genomic_DNA"/>
</dbReference>
<keyword evidence="2" id="KW-1185">Reference proteome</keyword>
<gene>
    <name evidence="1" type="ORF">NITUZ_60189</name>
</gene>
<accession>V6AVP3</accession>
<dbReference type="AlphaFoldDB" id="V6AVP3"/>
<proteinExistence type="predicted"/>
<evidence type="ECO:0000313" key="2">
    <source>
        <dbReference type="Proteomes" id="UP000018159"/>
    </source>
</evidence>
<sequence>MNLQKNLIWRPPTGFHALNSKMLYILRLGVKHIVQPGTRYTIWFVLTLITLLNERQVSFCKGL</sequence>